<dbReference type="AlphaFoldDB" id="W2GIN1"/>
<gene>
    <name evidence="2" type="ORF">L915_12494</name>
</gene>
<dbReference type="EMBL" id="KI687297">
    <property type="protein sequence ID" value="ETK82061.1"/>
    <property type="molecule type" value="Genomic_DNA"/>
</dbReference>
<evidence type="ECO:0000313" key="2">
    <source>
        <dbReference type="EMBL" id="ETK82061.1"/>
    </source>
</evidence>
<evidence type="ECO:0000256" key="1">
    <source>
        <dbReference type="SAM" id="MobiDB-lite"/>
    </source>
</evidence>
<proteinExistence type="predicted"/>
<dbReference type="VEuPathDB" id="FungiDB:PPTG_14324"/>
<reference evidence="2" key="1">
    <citation type="submission" date="2013-11" db="EMBL/GenBank/DDBJ databases">
        <title>The Genome Sequence of Phytophthora parasitica CJ02B3.</title>
        <authorList>
            <consortium name="The Broad Institute Genomics Platform"/>
            <person name="Russ C."/>
            <person name="Tyler B."/>
            <person name="Panabieres F."/>
            <person name="Shan W."/>
            <person name="Tripathy S."/>
            <person name="Grunwald N."/>
            <person name="Machado M."/>
            <person name="Johnson C.S."/>
            <person name="Arredondo F."/>
            <person name="Hong C."/>
            <person name="Coffey M."/>
            <person name="Young S.K."/>
            <person name="Zeng Q."/>
            <person name="Gargeya S."/>
            <person name="Fitzgerald M."/>
            <person name="Abouelleil A."/>
            <person name="Alvarado L."/>
            <person name="Chapman S.B."/>
            <person name="Gainer-Dewar J."/>
            <person name="Goldberg J."/>
            <person name="Griggs A."/>
            <person name="Gujja S."/>
            <person name="Hansen M."/>
            <person name="Howarth C."/>
            <person name="Imamovic A."/>
            <person name="Ireland A."/>
            <person name="Larimer J."/>
            <person name="McCowan C."/>
            <person name="Murphy C."/>
            <person name="Pearson M."/>
            <person name="Poon T.W."/>
            <person name="Priest M."/>
            <person name="Roberts A."/>
            <person name="Saif S."/>
            <person name="Shea T."/>
            <person name="Sykes S."/>
            <person name="Wortman J."/>
            <person name="Nusbaum C."/>
            <person name="Birren B."/>
        </authorList>
    </citation>
    <scope>NUCLEOTIDE SEQUENCE [LARGE SCALE GENOMIC DNA]</scope>
    <source>
        <strain evidence="2">CJ02B3</strain>
    </source>
</reference>
<sequence>MAGYCAPPPRHRDEYERAYRDPARVDTPEGARIYLIELLEAVNAKLTPIEDQLQRLEDRQDRPSAHEVDGVAIWNEILNCECIQSIS</sequence>
<protein>
    <submittedName>
        <fullName evidence="2">Uncharacterized protein</fullName>
    </submittedName>
</protein>
<name>W2GIN1_PHYNI</name>
<feature type="region of interest" description="Disordered" evidence="1">
    <location>
        <begin position="1"/>
        <end position="22"/>
    </location>
</feature>
<feature type="compositionally biased region" description="Basic and acidic residues" evidence="1">
    <location>
        <begin position="10"/>
        <end position="22"/>
    </location>
</feature>
<dbReference type="Proteomes" id="UP000053236">
    <property type="component" value="Unassembled WGS sequence"/>
</dbReference>
<accession>W2GIN1</accession>
<organism evidence="2">
    <name type="scientific">Phytophthora nicotianae</name>
    <name type="common">Potato buckeye rot agent</name>
    <name type="synonym">Phytophthora parasitica</name>
    <dbReference type="NCBI Taxonomy" id="4792"/>
    <lineage>
        <taxon>Eukaryota</taxon>
        <taxon>Sar</taxon>
        <taxon>Stramenopiles</taxon>
        <taxon>Oomycota</taxon>
        <taxon>Peronosporomycetes</taxon>
        <taxon>Peronosporales</taxon>
        <taxon>Peronosporaceae</taxon>
        <taxon>Phytophthora</taxon>
    </lineage>
</organism>